<feature type="domain" description="Dystroglycan-type cadherin-like" evidence="4">
    <location>
        <begin position="945"/>
        <end position="1038"/>
    </location>
</feature>
<dbReference type="InterPro" id="IPR024655">
    <property type="entry name" value="Asl1_glyco_hydro_catalytic"/>
</dbReference>
<evidence type="ECO:0000313" key="6">
    <source>
        <dbReference type="Proteomes" id="UP000316714"/>
    </source>
</evidence>
<dbReference type="PANTHER" id="PTHR34154:SF3">
    <property type="entry name" value="ALKALI-SENSITIVE LINKAGE PROTEIN 1"/>
    <property type="match status" value="1"/>
</dbReference>
<dbReference type="Gene3D" id="2.60.40.10">
    <property type="entry name" value="Immunoglobulins"/>
    <property type="match status" value="1"/>
</dbReference>
<proteinExistence type="predicted"/>
<dbReference type="GO" id="GO:0005509">
    <property type="term" value="F:calcium ion binding"/>
    <property type="evidence" value="ECO:0007669"/>
    <property type="project" value="InterPro"/>
</dbReference>
<dbReference type="EMBL" id="SIHJ01000003">
    <property type="protein sequence ID" value="TWT32363.1"/>
    <property type="molecule type" value="Genomic_DNA"/>
</dbReference>
<dbReference type="GO" id="GO:0071966">
    <property type="term" value="P:fungal-type cell wall polysaccharide metabolic process"/>
    <property type="evidence" value="ECO:0007669"/>
    <property type="project" value="TreeGrafter"/>
</dbReference>
<dbReference type="Gene3D" id="2.60.120.200">
    <property type="match status" value="2"/>
</dbReference>
<keyword evidence="6" id="KW-1185">Reference proteome</keyword>
<evidence type="ECO:0000313" key="5">
    <source>
        <dbReference type="EMBL" id="TWT32363.1"/>
    </source>
</evidence>
<dbReference type="SUPFAM" id="SSF49313">
    <property type="entry name" value="Cadherin-like"/>
    <property type="match status" value="1"/>
</dbReference>
<keyword evidence="5" id="KW-0378">Hydrolase</keyword>
<name>A0A5C5V345_9BACT</name>
<gene>
    <name evidence="5" type="ORF">KOR34_41260</name>
</gene>
<dbReference type="GO" id="GO:0016787">
    <property type="term" value="F:hydrolase activity"/>
    <property type="evidence" value="ECO:0007669"/>
    <property type="project" value="UniProtKB-KW"/>
</dbReference>
<organism evidence="5 6">
    <name type="scientific">Posidoniimonas corsicana</name>
    <dbReference type="NCBI Taxonomy" id="1938618"/>
    <lineage>
        <taxon>Bacteria</taxon>
        <taxon>Pseudomonadati</taxon>
        <taxon>Planctomycetota</taxon>
        <taxon>Planctomycetia</taxon>
        <taxon>Pirellulales</taxon>
        <taxon>Lacipirellulaceae</taxon>
        <taxon>Posidoniimonas</taxon>
    </lineage>
</organism>
<comment type="caution">
    <text evidence="5">The sequence shown here is derived from an EMBL/GenBank/DDBJ whole genome shotgun (WGS) entry which is preliminary data.</text>
</comment>
<keyword evidence="1" id="KW-0732">Signal</keyword>
<dbReference type="SMART" id="SM00736">
    <property type="entry name" value="CADG"/>
    <property type="match status" value="1"/>
</dbReference>
<dbReference type="SMART" id="SM00560">
    <property type="entry name" value="LamGL"/>
    <property type="match status" value="1"/>
</dbReference>
<dbReference type="PROSITE" id="PS00018">
    <property type="entry name" value="EF_HAND_1"/>
    <property type="match status" value="1"/>
</dbReference>
<evidence type="ECO:0000259" key="4">
    <source>
        <dbReference type="SMART" id="SM00736"/>
    </source>
</evidence>
<dbReference type="GO" id="GO:0016020">
    <property type="term" value="C:membrane"/>
    <property type="evidence" value="ECO:0007669"/>
    <property type="project" value="InterPro"/>
</dbReference>
<dbReference type="InterPro" id="IPR053183">
    <property type="entry name" value="ASL1"/>
</dbReference>
<dbReference type="Gene3D" id="3.20.20.80">
    <property type="entry name" value="Glycosidases"/>
    <property type="match status" value="1"/>
</dbReference>
<dbReference type="InterPro" id="IPR017853">
    <property type="entry name" value="GH"/>
</dbReference>
<feature type="domain" description="LamG-like jellyroll fold" evidence="3">
    <location>
        <begin position="94"/>
        <end position="233"/>
    </location>
</feature>
<dbReference type="PANTHER" id="PTHR34154">
    <property type="entry name" value="ALKALI-SENSITIVE LINKAGE PROTEIN 1"/>
    <property type="match status" value="1"/>
</dbReference>
<evidence type="ECO:0000256" key="2">
    <source>
        <dbReference type="ARBA" id="ARBA00023157"/>
    </source>
</evidence>
<dbReference type="InterPro" id="IPR006558">
    <property type="entry name" value="LamG-like"/>
</dbReference>
<dbReference type="RefSeq" id="WP_146567664.1">
    <property type="nucleotide sequence ID" value="NZ_SIHJ01000003.1"/>
</dbReference>
<dbReference type="Pfam" id="PF13385">
    <property type="entry name" value="Laminin_G_3"/>
    <property type="match status" value="2"/>
</dbReference>
<dbReference type="OrthoDB" id="9809583at2"/>
<protein>
    <submittedName>
        <fullName evidence="5">Glycosyl hydrolase catalytic core</fullName>
    </submittedName>
</protein>
<reference evidence="5 6" key="1">
    <citation type="submission" date="2019-02" db="EMBL/GenBank/DDBJ databases">
        <title>Deep-cultivation of Planctomycetes and their phenomic and genomic characterization uncovers novel biology.</title>
        <authorList>
            <person name="Wiegand S."/>
            <person name="Jogler M."/>
            <person name="Boedeker C."/>
            <person name="Pinto D."/>
            <person name="Vollmers J."/>
            <person name="Rivas-Marin E."/>
            <person name="Kohn T."/>
            <person name="Peeters S.H."/>
            <person name="Heuer A."/>
            <person name="Rast P."/>
            <person name="Oberbeckmann S."/>
            <person name="Bunk B."/>
            <person name="Jeske O."/>
            <person name="Meyerdierks A."/>
            <person name="Storesund J.E."/>
            <person name="Kallscheuer N."/>
            <person name="Luecker S."/>
            <person name="Lage O.M."/>
            <person name="Pohl T."/>
            <person name="Merkel B.J."/>
            <person name="Hornburger P."/>
            <person name="Mueller R.-W."/>
            <person name="Bruemmer F."/>
            <person name="Labrenz M."/>
            <person name="Spormann A.M."/>
            <person name="Op Den Camp H."/>
            <person name="Overmann J."/>
            <person name="Amann R."/>
            <person name="Jetten M.S.M."/>
            <person name="Mascher T."/>
            <person name="Medema M.H."/>
            <person name="Devos D.P."/>
            <person name="Kaster A.-K."/>
            <person name="Ovreas L."/>
            <person name="Rohde M."/>
            <person name="Galperin M.Y."/>
            <person name="Jogler C."/>
        </authorList>
    </citation>
    <scope>NUCLEOTIDE SEQUENCE [LARGE SCALE GENOMIC DNA]</scope>
    <source>
        <strain evidence="5 6">KOR34</strain>
    </source>
</reference>
<dbReference type="InterPro" id="IPR015919">
    <property type="entry name" value="Cadherin-like_sf"/>
</dbReference>
<keyword evidence="2" id="KW-1015">Disulfide bond</keyword>
<accession>A0A5C5V345</accession>
<sequence length="1121" mass="119344">MTQRLRSSVSNGAAPSGRRLSFESLEGRAMLSLTHLYTFNDGTANDSVGAAHGTLVNGASIVDQKLALQNSGISSGDDASVQHVQLPADILVGNDATIEVWYAAANSSNWSRVFDIGNQVGSSGDSYLFFTQQSGSGDSRAAMRTSAGSEVVVTTGTSDDGAQHMAAVVIGGGRLRLYMDGQEVGSSPLSGRTTANSINDTLNYLGRSLFDGDPGFTGLIDEVRIYDNALSSGEIAAHAAEGPAVDALPGDYDYNGVVDNEDHATWRLQFGMSGANLSADGNGDGVVDAADYTVWRDNLGAGQQDPADQQLHDESLSVGTLLNTTIELTGDAQLHITGTGNPISGSEIRLNSTDAWLFFPNLRPSEVNAELLSQIRVNGKAAFHGITVRVVQYELGAVVIPHGYDFQPLQAFTGPQFTGESASFGLYTYYNNPGALGVMQQDVSSFTLKRGYMATIGSDANARHSKVYVAQDFDLEVSLLPEEHDNEVQFIRVFPWRWVAKKGASDIGPETLDAAWFYNWNNSEDSSFDYEYVPIRQQRWWPGYPTDKPDVTHLLGFNEPDNPVEDAYQTLNNGSVDAAIAVWPELLATGLRVGSPAVTDGGKAWLYEFMDKAIAADLRVDYIAIHNYQANHSAASLQNWLRDIYDRYQLPIWITEFNNGANWTGGADPTYQQNAQWVADVTDMMDNTPWIERYSIYSRVEAVREMTYSDGSLTPAGQVYHDNASPVGFVQDVLAPGPTSGRGIAQYAFDGDALDDSGYGYNGHVAGFANYEGDRQQGVVLDLDGATNYVQLPEGVASGDEFTFAGWVNWDGGGNWQRIFDFGNDTSSYLFLTPSNGSSMRFAIKDGGGEQVVQTSPLPVGQWTHVAVTLGGGSARLYVNGTLAATNNSVTIRPSDFNPTRNYLGDSQFANDPLFNGRLNDVLVTDYALTGAQIAALMTNTPPAFAAASLTLGPATRNVAFSDSVAGLATDPDAGDSVTYAKANGPAWLTVSSTGVLSGTPTAANQGLQEFVIAATDSRGAVTYTVLTIPVQDATARGMAFSLPAEPSTDSGADTPAAIQTAAAPLPTGDPNLLLTLDPQADPAEDPWAALGEPAAADTDAGEWAPADLSAGELDTAFAGL</sequence>
<dbReference type="Pfam" id="PF11790">
    <property type="entry name" value="Glyco_hydro_cc"/>
    <property type="match status" value="1"/>
</dbReference>
<dbReference type="SUPFAM" id="SSF51445">
    <property type="entry name" value="(Trans)glycosidases"/>
    <property type="match status" value="1"/>
</dbReference>
<dbReference type="SUPFAM" id="SSF49899">
    <property type="entry name" value="Concanavalin A-like lectins/glucanases"/>
    <property type="match status" value="2"/>
</dbReference>
<dbReference type="InterPro" id="IPR013320">
    <property type="entry name" value="ConA-like_dom_sf"/>
</dbReference>
<evidence type="ECO:0000256" key="1">
    <source>
        <dbReference type="ARBA" id="ARBA00022729"/>
    </source>
</evidence>
<dbReference type="Proteomes" id="UP000316714">
    <property type="component" value="Unassembled WGS sequence"/>
</dbReference>
<evidence type="ECO:0000259" key="3">
    <source>
        <dbReference type="SMART" id="SM00560"/>
    </source>
</evidence>
<dbReference type="InterPro" id="IPR006644">
    <property type="entry name" value="Cadg"/>
</dbReference>
<dbReference type="Pfam" id="PF05345">
    <property type="entry name" value="He_PIG"/>
    <property type="match status" value="1"/>
</dbReference>
<dbReference type="AlphaFoldDB" id="A0A5C5V345"/>
<dbReference type="InterPro" id="IPR013783">
    <property type="entry name" value="Ig-like_fold"/>
</dbReference>
<dbReference type="InterPro" id="IPR018247">
    <property type="entry name" value="EF_Hand_1_Ca_BS"/>
</dbReference>